<dbReference type="Proteomes" id="UP001187471">
    <property type="component" value="Unassembled WGS sequence"/>
</dbReference>
<accession>A0AA88RQ25</accession>
<comment type="caution">
    <text evidence="3">The sequence shown here is derived from an EMBL/GenBank/DDBJ whole genome shotgun (WGS) entry which is preliminary data.</text>
</comment>
<name>A0AA88RQ25_9ASTE</name>
<keyword evidence="1" id="KW-0175">Coiled coil</keyword>
<evidence type="ECO:0000313" key="4">
    <source>
        <dbReference type="Proteomes" id="UP001187471"/>
    </source>
</evidence>
<evidence type="ECO:0000313" key="3">
    <source>
        <dbReference type="EMBL" id="KAK2993993.1"/>
    </source>
</evidence>
<evidence type="ECO:0000256" key="1">
    <source>
        <dbReference type="SAM" id="Coils"/>
    </source>
</evidence>
<feature type="domain" description="Transposase (putative) gypsy type" evidence="2">
    <location>
        <begin position="44"/>
        <end position="109"/>
    </location>
</feature>
<proteinExistence type="predicted"/>
<organism evidence="3 4">
    <name type="scientific">Escallonia rubra</name>
    <dbReference type="NCBI Taxonomy" id="112253"/>
    <lineage>
        <taxon>Eukaryota</taxon>
        <taxon>Viridiplantae</taxon>
        <taxon>Streptophyta</taxon>
        <taxon>Embryophyta</taxon>
        <taxon>Tracheophyta</taxon>
        <taxon>Spermatophyta</taxon>
        <taxon>Magnoliopsida</taxon>
        <taxon>eudicotyledons</taxon>
        <taxon>Gunneridae</taxon>
        <taxon>Pentapetalae</taxon>
        <taxon>asterids</taxon>
        <taxon>campanulids</taxon>
        <taxon>Escalloniales</taxon>
        <taxon>Escalloniaceae</taxon>
        <taxon>Escallonia</taxon>
    </lineage>
</organism>
<reference evidence="3" key="1">
    <citation type="submission" date="2022-12" db="EMBL/GenBank/DDBJ databases">
        <title>Draft genome assemblies for two species of Escallonia (Escalloniales).</title>
        <authorList>
            <person name="Chanderbali A."/>
            <person name="Dervinis C."/>
            <person name="Anghel I."/>
            <person name="Soltis D."/>
            <person name="Soltis P."/>
            <person name="Zapata F."/>
        </authorList>
    </citation>
    <scope>NUCLEOTIDE SEQUENCE</scope>
    <source>
        <strain evidence="3">UCBG92.1500</strain>
        <tissue evidence="3">Leaf</tissue>
    </source>
</reference>
<sequence>MTKKELEALLKEYPLPDGRIAWVPELQEPTNYWTDWEMGIYEEQLKSCYRLPLHPFALKVFHHYKMAPGQLVPYGWRKLVGLIYLVETSGYKVDPTDFLEVFFELYFVKGVSSTNEMASGSGVLQKAKGKRKEKAPSVVQAPALKKTKVHLLDFHPRVIEGVSTDEDPIFQPKWTIKQDDMGMPNGHISKQHPVHGVLPKDMEILVNQTHESLACTFAQAVYSMYACSAHMLSRFEMARKVAGQEGQEKREAITQAEEAAKHAQELTKREADLLAQVSSLKKRLERGNARDEWLKNRTEDGLEIYELGFRKAKEMFPQQFLDIPLNNFVMPAFGSPSGVTIMPSEVEDVTSQAEKDDQPVAAPSLRMDLDATTSSFRMSRQTEGHVVVTKTGAGQNGDGGDLDRVCVEEAKTLYQRRSWPVRDSKSPICGRHFHEWLCTVEWR</sequence>
<dbReference type="EMBL" id="JAVXUO010000253">
    <property type="protein sequence ID" value="KAK2993993.1"/>
    <property type="molecule type" value="Genomic_DNA"/>
</dbReference>
<dbReference type="AlphaFoldDB" id="A0AA88RQ25"/>
<feature type="coiled-coil region" evidence="1">
    <location>
        <begin position="249"/>
        <end position="283"/>
    </location>
</feature>
<evidence type="ECO:0000259" key="2">
    <source>
        <dbReference type="Pfam" id="PF04195"/>
    </source>
</evidence>
<dbReference type="Pfam" id="PF04195">
    <property type="entry name" value="Transposase_28"/>
    <property type="match status" value="1"/>
</dbReference>
<gene>
    <name evidence="3" type="ORF">RJ640_005865</name>
</gene>
<protein>
    <recommendedName>
        <fullName evidence="2">Transposase (putative) gypsy type domain-containing protein</fullName>
    </recommendedName>
</protein>
<keyword evidence="4" id="KW-1185">Reference proteome</keyword>
<dbReference type="InterPro" id="IPR007321">
    <property type="entry name" value="Transposase_28"/>
</dbReference>